<sequence>MVRAALLLALLAIFYVCVNNVNALECSGKNEVFKECGSSCEPTCKVPDPYCIEECVDAVCQCAPGYVRNSDNVCIPRNQC</sequence>
<feature type="signal peptide" evidence="7">
    <location>
        <begin position="1"/>
        <end position="23"/>
    </location>
</feature>
<dbReference type="InterPro" id="IPR051368">
    <property type="entry name" value="SerProtInhib-TIL_Domain"/>
</dbReference>
<keyword evidence="4" id="KW-0646">Protease inhibitor</keyword>
<gene>
    <name evidence="9" type="ORF">XYLVIOL_LOCUS3315</name>
</gene>
<dbReference type="InterPro" id="IPR036084">
    <property type="entry name" value="Ser_inhib-like_sf"/>
</dbReference>
<evidence type="ECO:0000256" key="5">
    <source>
        <dbReference type="ARBA" id="ARBA00022900"/>
    </source>
</evidence>
<evidence type="ECO:0000313" key="10">
    <source>
        <dbReference type="Proteomes" id="UP001642520"/>
    </source>
</evidence>
<evidence type="ECO:0000256" key="2">
    <source>
        <dbReference type="ARBA" id="ARBA00007611"/>
    </source>
</evidence>
<reference evidence="9 10" key="1">
    <citation type="submission" date="2024-08" db="EMBL/GenBank/DDBJ databases">
        <authorList>
            <person name="Will J Nash"/>
            <person name="Angela Man"/>
            <person name="Seanna McTaggart"/>
            <person name="Kendall Baker"/>
            <person name="Tom Barker"/>
            <person name="Leah Catchpole"/>
            <person name="Alex Durrant"/>
            <person name="Karim Gharbi"/>
            <person name="Naomi Irish"/>
            <person name="Gemy Kaithakottil"/>
            <person name="Debby Ku"/>
            <person name="Aaliyah Providence"/>
            <person name="Felix Shaw"/>
            <person name="David Swarbreck"/>
            <person name="Chris Watkins"/>
            <person name="Ann M. McCartney"/>
            <person name="Giulio Formenti"/>
            <person name="Alice Mouton"/>
            <person name="Noel Vella"/>
            <person name="Bjorn M von Reumont"/>
            <person name="Adriana Vella"/>
            <person name="Wilfried Haerty"/>
        </authorList>
    </citation>
    <scope>NUCLEOTIDE SEQUENCE [LARGE SCALE GENOMIC DNA]</scope>
</reference>
<dbReference type="PANTHER" id="PTHR23259:SF70">
    <property type="entry name" value="ACCESSORY GLAND PROTEIN ACP62F-RELATED"/>
    <property type="match status" value="1"/>
</dbReference>
<dbReference type="Pfam" id="PF01826">
    <property type="entry name" value="TIL"/>
    <property type="match status" value="1"/>
</dbReference>
<evidence type="ECO:0000256" key="4">
    <source>
        <dbReference type="ARBA" id="ARBA00022690"/>
    </source>
</evidence>
<dbReference type="EMBL" id="CAXAJV020001288">
    <property type="protein sequence ID" value="CAL7938496.1"/>
    <property type="molecule type" value="Genomic_DNA"/>
</dbReference>
<organism evidence="9 10">
    <name type="scientific">Xylocopa violacea</name>
    <name type="common">Violet carpenter bee</name>
    <name type="synonym">Apis violacea</name>
    <dbReference type="NCBI Taxonomy" id="135666"/>
    <lineage>
        <taxon>Eukaryota</taxon>
        <taxon>Metazoa</taxon>
        <taxon>Ecdysozoa</taxon>
        <taxon>Arthropoda</taxon>
        <taxon>Hexapoda</taxon>
        <taxon>Insecta</taxon>
        <taxon>Pterygota</taxon>
        <taxon>Neoptera</taxon>
        <taxon>Endopterygota</taxon>
        <taxon>Hymenoptera</taxon>
        <taxon>Apocrita</taxon>
        <taxon>Aculeata</taxon>
        <taxon>Apoidea</taxon>
        <taxon>Anthophila</taxon>
        <taxon>Apidae</taxon>
        <taxon>Xylocopa</taxon>
        <taxon>Xylocopa</taxon>
    </lineage>
</organism>
<comment type="subcellular location">
    <subcellularLocation>
        <location evidence="1">Secreted</location>
    </subcellularLocation>
</comment>
<protein>
    <recommendedName>
        <fullName evidence="8">TIL domain-containing protein</fullName>
    </recommendedName>
</protein>
<keyword evidence="6" id="KW-1015">Disulfide bond</keyword>
<dbReference type="Gene3D" id="2.10.25.10">
    <property type="entry name" value="Laminin"/>
    <property type="match status" value="1"/>
</dbReference>
<keyword evidence="3" id="KW-0964">Secreted</keyword>
<comment type="caution">
    <text evidence="9">The sequence shown here is derived from an EMBL/GenBank/DDBJ whole genome shotgun (WGS) entry which is preliminary data.</text>
</comment>
<dbReference type="Proteomes" id="UP001642520">
    <property type="component" value="Unassembled WGS sequence"/>
</dbReference>
<keyword evidence="10" id="KW-1185">Reference proteome</keyword>
<accession>A0ABP1NE04</accession>
<keyword evidence="5" id="KW-0722">Serine protease inhibitor</keyword>
<dbReference type="PANTHER" id="PTHR23259">
    <property type="entry name" value="RIDDLE"/>
    <property type="match status" value="1"/>
</dbReference>
<name>A0ABP1NE04_XYLVO</name>
<evidence type="ECO:0000256" key="3">
    <source>
        <dbReference type="ARBA" id="ARBA00022525"/>
    </source>
</evidence>
<evidence type="ECO:0000313" key="9">
    <source>
        <dbReference type="EMBL" id="CAL7938496.1"/>
    </source>
</evidence>
<evidence type="ECO:0000259" key="8">
    <source>
        <dbReference type="Pfam" id="PF01826"/>
    </source>
</evidence>
<dbReference type="CDD" id="cd19941">
    <property type="entry name" value="TIL"/>
    <property type="match status" value="1"/>
</dbReference>
<feature type="chain" id="PRO_5045984261" description="TIL domain-containing protein" evidence="7">
    <location>
        <begin position="24"/>
        <end position="80"/>
    </location>
</feature>
<evidence type="ECO:0000256" key="1">
    <source>
        <dbReference type="ARBA" id="ARBA00004613"/>
    </source>
</evidence>
<comment type="similarity">
    <text evidence="2">Belongs to the serine protease inhibitor-like (TIL domain-containing) family.</text>
</comment>
<evidence type="ECO:0000256" key="6">
    <source>
        <dbReference type="ARBA" id="ARBA00023157"/>
    </source>
</evidence>
<dbReference type="SUPFAM" id="SSF57567">
    <property type="entry name" value="Serine protease inhibitors"/>
    <property type="match status" value="1"/>
</dbReference>
<feature type="domain" description="TIL" evidence="8">
    <location>
        <begin position="28"/>
        <end position="80"/>
    </location>
</feature>
<evidence type="ECO:0000256" key="7">
    <source>
        <dbReference type="SAM" id="SignalP"/>
    </source>
</evidence>
<dbReference type="InterPro" id="IPR002919">
    <property type="entry name" value="TIL_dom"/>
</dbReference>
<keyword evidence="7" id="KW-0732">Signal</keyword>
<proteinExistence type="inferred from homology"/>